<dbReference type="RefSeq" id="WP_183607534.1">
    <property type="nucleotide sequence ID" value="NZ_JACHAZ010000001.1"/>
</dbReference>
<protein>
    <submittedName>
        <fullName evidence="1">Uncharacterized protein</fullName>
    </submittedName>
</protein>
<evidence type="ECO:0000313" key="2">
    <source>
        <dbReference type="Proteomes" id="UP000538507"/>
    </source>
</evidence>
<name>A0AAE2SWF1_RHILE</name>
<gene>
    <name evidence="1" type="ORF">GGE16_002662</name>
</gene>
<accession>A0AAE2SWF1</accession>
<sequence>MSAEEINIPRVQLPRSLLGRRRSYVAAYRFRIGQLVDFHGDLAIVISRSRTAMGREHYGIVLLDAHERPARDVLGSALKHTH</sequence>
<dbReference type="AlphaFoldDB" id="A0AAE2SWF1"/>
<comment type="caution">
    <text evidence="1">The sequence shown here is derived from an EMBL/GenBank/DDBJ whole genome shotgun (WGS) entry which is preliminary data.</text>
</comment>
<reference evidence="1 2" key="1">
    <citation type="submission" date="2020-08" db="EMBL/GenBank/DDBJ databases">
        <title>Genomic Encyclopedia of Type Strains, Phase IV (KMG-V): Genome sequencing to study the core and pangenomes of soil and plant-associated prokaryotes.</title>
        <authorList>
            <person name="Whitman W."/>
        </authorList>
    </citation>
    <scope>NUCLEOTIDE SEQUENCE [LARGE SCALE GENOMIC DNA]</scope>
    <source>
        <strain evidence="1 2">SEMIA 415</strain>
    </source>
</reference>
<proteinExistence type="predicted"/>
<organism evidence="1 2">
    <name type="scientific">Rhizobium leguminosarum</name>
    <dbReference type="NCBI Taxonomy" id="384"/>
    <lineage>
        <taxon>Bacteria</taxon>
        <taxon>Pseudomonadati</taxon>
        <taxon>Pseudomonadota</taxon>
        <taxon>Alphaproteobacteria</taxon>
        <taxon>Hyphomicrobiales</taxon>
        <taxon>Rhizobiaceae</taxon>
        <taxon>Rhizobium/Agrobacterium group</taxon>
        <taxon>Rhizobium</taxon>
    </lineage>
</organism>
<dbReference type="EMBL" id="JACIGO010000002">
    <property type="protein sequence ID" value="MBB4290622.1"/>
    <property type="molecule type" value="Genomic_DNA"/>
</dbReference>
<evidence type="ECO:0000313" key="1">
    <source>
        <dbReference type="EMBL" id="MBB4290622.1"/>
    </source>
</evidence>
<dbReference type="Proteomes" id="UP000538507">
    <property type="component" value="Unassembled WGS sequence"/>
</dbReference>